<dbReference type="InterPro" id="IPR004245">
    <property type="entry name" value="DUF229"/>
</dbReference>
<keyword evidence="1" id="KW-0812">Transmembrane</keyword>
<name>A0A0B1THB9_OESDE</name>
<accession>A0A0B1THB9</accession>
<keyword evidence="1" id="KW-1133">Transmembrane helix</keyword>
<keyword evidence="1" id="KW-0472">Membrane</keyword>
<dbReference type="Pfam" id="PF02995">
    <property type="entry name" value="DUF229"/>
    <property type="match status" value="1"/>
</dbReference>
<sequence length="348" mass="40365">MFGLIGTYRSALQCSFSPQSLEIATFRKTRGSHTEAAFPQTHTEQQRTEHDDLPFHPFDNACKFVMPSTYASDIVGYRVSERLRQLQCPYDDYDLATMDSEGFMYVHPHFAHYPEITKDVKCKVIFLEGGIRGSNHSFNKFEEAVEVEAPENVRFLANGDSFLIRCHQKKEKIFEKAFAGIRDLTREKYKVICVCCYGVPFFIILFMVYVVNDTDSFDRFGVRRKPPTKPTQPSRYSIDILAFDSTSRTMFMRHLPRTLELMNKLGYEILYGYTKVGDNSMVNLEPILAGDIPEALSEPKYDNSSDINLDWILPTTKRLDPTLLPFLWKMMKDSKWHWATVFVLVTKW</sequence>
<proteinExistence type="predicted"/>
<evidence type="ECO:0000313" key="2">
    <source>
        <dbReference type="EMBL" id="KHJ95192.1"/>
    </source>
</evidence>
<evidence type="ECO:0000313" key="3">
    <source>
        <dbReference type="Proteomes" id="UP000053660"/>
    </source>
</evidence>
<dbReference type="EMBL" id="KN550044">
    <property type="protein sequence ID" value="KHJ95192.1"/>
    <property type="molecule type" value="Genomic_DNA"/>
</dbReference>
<dbReference type="Proteomes" id="UP000053660">
    <property type="component" value="Unassembled WGS sequence"/>
</dbReference>
<feature type="transmembrane region" description="Helical" evidence="1">
    <location>
        <begin position="191"/>
        <end position="211"/>
    </location>
</feature>
<dbReference type="GO" id="GO:0005615">
    <property type="term" value="C:extracellular space"/>
    <property type="evidence" value="ECO:0007669"/>
    <property type="project" value="TreeGrafter"/>
</dbReference>
<dbReference type="AlphaFoldDB" id="A0A0B1THB9"/>
<dbReference type="OrthoDB" id="413313at2759"/>
<evidence type="ECO:0000256" key="1">
    <source>
        <dbReference type="SAM" id="Phobius"/>
    </source>
</evidence>
<keyword evidence="3" id="KW-1185">Reference proteome</keyword>
<reference evidence="2 3" key="1">
    <citation type="submission" date="2014-03" db="EMBL/GenBank/DDBJ databases">
        <title>Draft genome of the hookworm Oesophagostomum dentatum.</title>
        <authorList>
            <person name="Mitreva M."/>
        </authorList>
    </citation>
    <scope>NUCLEOTIDE SEQUENCE [LARGE SCALE GENOMIC DNA]</scope>
    <source>
        <strain evidence="2 3">OD-Hann</strain>
    </source>
</reference>
<organism evidence="2 3">
    <name type="scientific">Oesophagostomum dentatum</name>
    <name type="common">Nodular worm</name>
    <dbReference type="NCBI Taxonomy" id="61180"/>
    <lineage>
        <taxon>Eukaryota</taxon>
        <taxon>Metazoa</taxon>
        <taxon>Ecdysozoa</taxon>
        <taxon>Nematoda</taxon>
        <taxon>Chromadorea</taxon>
        <taxon>Rhabditida</taxon>
        <taxon>Rhabditina</taxon>
        <taxon>Rhabditomorpha</taxon>
        <taxon>Strongyloidea</taxon>
        <taxon>Strongylidae</taxon>
        <taxon>Oesophagostomum</taxon>
    </lineage>
</organism>
<protein>
    <submittedName>
        <fullName evidence="2">Uncharacterized protein</fullName>
    </submittedName>
</protein>
<dbReference type="PANTHER" id="PTHR10974:SF6">
    <property type="entry name" value="PROTEIN CBG19234"/>
    <property type="match status" value="1"/>
</dbReference>
<gene>
    <name evidence="2" type="ORF">OESDEN_04871</name>
</gene>
<dbReference type="PANTHER" id="PTHR10974">
    <property type="entry name" value="FI08016P-RELATED"/>
    <property type="match status" value="1"/>
</dbReference>